<evidence type="ECO:0000256" key="5">
    <source>
        <dbReference type="SAM" id="Phobius"/>
    </source>
</evidence>
<feature type="transmembrane region" description="Helical" evidence="5">
    <location>
        <begin position="44"/>
        <end position="63"/>
    </location>
</feature>
<dbReference type="GO" id="GO:0022857">
    <property type="term" value="F:transmembrane transporter activity"/>
    <property type="evidence" value="ECO:0007669"/>
    <property type="project" value="InterPro"/>
</dbReference>
<keyword evidence="4 5" id="KW-0472">Membrane</keyword>
<dbReference type="Proteomes" id="UP000031278">
    <property type="component" value="Unassembled WGS sequence"/>
</dbReference>
<evidence type="ECO:0000256" key="2">
    <source>
        <dbReference type="ARBA" id="ARBA00022692"/>
    </source>
</evidence>
<dbReference type="PANTHER" id="PTHR23502:SF75">
    <property type="entry name" value="MULTIDRUG RESISTANCE PROTEIN D"/>
    <property type="match status" value="1"/>
</dbReference>
<feature type="transmembrane region" description="Helical" evidence="5">
    <location>
        <begin position="75"/>
        <end position="95"/>
    </location>
</feature>
<protein>
    <submittedName>
        <fullName evidence="7">Major facilitator transporter</fullName>
    </submittedName>
</protein>
<dbReference type="CDD" id="cd17320">
    <property type="entry name" value="MFS_MdfA_MDR_like"/>
    <property type="match status" value="1"/>
</dbReference>
<evidence type="ECO:0000256" key="1">
    <source>
        <dbReference type="ARBA" id="ARBA00004141"/>
    </source>
</evidence>
<feature type="transmembrane region" description="Helical" evidence="5">
    <location>
        <begin position="279"/>
        <end position="296"/>
    </location>
</feature>
<evidence type="ECO:0000259" key="6">
    <source>
        <dbReference type="PROSITE" id="PS50850"/>
    </source>
</evidence>
<dbReference type="InterPro" id="IPR011701">
    <property type="entry name" value="MFS"/>
</dbReference>
<dbReference type="InterPro" id="IPR036259">
    <property type="entry name" value="MFS_trans_sf"/>
</dbReference>
<comment type="caution">
    <text evidence="7">The sequence shown here is derived from an EMBL/GenBank/DDBJ whole genome shotgun (WGS) entry which is preliminary data.</text>
</comment>
<dbReference type="GO" id="GO:0005886">
    <property type="term" value="C:plasma membrane"/>
    <property type="evidence" value="ECO:0007669"/>
    <property type="project" value="TreeGrafter"/>
</dbReference>
<feature type="transmembrane region" description="Helical" evidence="5">
    <location>
        <begin position="212"/>
        <end position="237"/>
    </location>
</feature>
<feature type="transmembrane region" description="Helical" evidence="5">
    <location>
        <begin position="101"/>
        <end position="121"/>
    </location>
</feature>
<keyword evidence="2 5" id="KW-0812">Transmembrane</keyword>
<dbReference type="Gene3D" id="1.20.1720.10">
    <property type="entry name" value="Multidrug resistance protein D"/>
    <property type="match status" value="1"/>
</dbReference>
<proteinExistence type="predicted"/>
<dbReference type="EMBL" id="JWLZ01000185">
    <property type="protein sequence ID" value="KHT62075.1"/>
    <property type="molecule type" value="Genomic_DNA"/>
</dbReference>
<feature type="transmembrane region" description="Helical" evidence="5">
    <location>
        <begin position="249"/>
        <end position="267"/>
    </location>
</feature>
<dbReference type="InterPro" id="IPR020846">
    <property type="entry name" value="MFS_dom"/>
</dbReference>
<feature type="transmembrane region" description="Helical" evidence="5">
    <location>
        <begin position="133"/>
        <end position="153"/>
    </location>
</feature>
<evidence type="ECO:0000256" key="4">
    <source>
        <dbReference type="ARBA" id="ARBA00023136"/>
    </source>
</evidence>
<dbReference type="AlphaFoldDB" id="A0A0B9GAX8"/>
<name>A0A0B9GAX8_9GAMM</name>
<dbReference type="GO" id="GO:1990961">
    <property type="term" value="P:xenobiotic detoxification by transmembrane export across the plasma membrane"/>
    <property type="evidence" value="ECO:0007669"/>
    <property type="project" value="TreeGrafter"/>
</dbReference>
<sequence length="395" mass="43222">MTDRNFWKALGLVCLIISVGQLSMGLVFPSLPWIAKDFDITLDQAQLLVSIYLLGFGPSQFLYGPISDALGRKKVLMTGLLIALSGLIVIITFSHSFTGMVLGRFLQGLGTGCCAVLARASTRDQFSGAELPLAMSYIAMAASLTPLMAPVIGGFINFYFGWTMVFSSLLGYVSLVWIVIALRFKETMKTRTKVPSAQDIARQYWQLLTSRYFMSFASIGWLNFSLMITTVSVMPFIMQNQIGMTSDEYAMWALIPALGMLVGTTLTNRVRPKIGTQKMLFFTPVLHSFAALWLFFCPVEPLYLMLGQFLMILGNGIALPCSQAMVMQPYKKQAGAAAAMSGGGQMIASSIVSMGLVKLGLSQPWHLSIVIVVFALITLSNIVRGFKVEPQVQTA</sequence>
<feature type="transmembrane region" description="Helical" evidence="5">
    <location>
        <begin position="334"/>
        <end position="357"/>
    </location>
</feature>
<reference evidence="7 8" key="1">
    <citation type="submission" date="2014-12" db="EMBL/GenBank/DDBJ databases">
        <title>Genome sequencing of Photobacterium gaetbulicola AD005a.</title>
        <authorList>
            <person name="Adrian T.G.S."/>
            <person name="Chan K.G."/>
        </authorList>
    </citation>
    <scope>NUCLEOTIDE SEQUENCE [LARGE SCALE GENOMIC DNA]</scope>
    <source>
        <strain evidence="7 8">AD005a</strain>
    </source>
</reference>
<evidence type="ECO:0000256" key="3">
    <source>
        <dbReference type="ARBA" id="ARBA00022989"/>
    </source>
</evidence>
<evidence type="ECO:0000313" key="8">
    <source>
        <dbReference type="Proteomes" id="UP000031278"/>
    </source>
</evidence>
<dbReference type="SUPFAM" id="SSF103473">
    <property type="entry name" value="MFS general substrate transporter"/>
    <property type="match status" value="1"/>
</dbReference>
<accession>A0A0B9GAX8</accession>
<evidence type="ECO:0000313" key="7">
    <source>
        <dbReference type="EMBL" id="KHT62075.1"/>
    </source>
</evidence>
<dbReference type="RefSeq" id="WP_039466094.1">
    <property type="nucleotide sequence ID" value="NZ_JWLZ01000185.1"/>
</dbReference>
<feature type="domain" description="Major facilitator superfamily (MFS) profile" evidence="6">
    <location>
        <begin position="9"/>
        <end position="393"/>
    </location>
</feature>
<feature type="transmembrane region" description="Helical" evidence="5">
    <location>
        <begin position="302"/>
        <end position="322"/>
    </location>
</feature>
<feature type="transmembrane region" description="Helical" evidence="5">
    <location>
        <begin position="363"/>
        <end position="383"/>
    </location>
</feature>
<feature type="transmembrane region" description="Helical" evidence="5">
    <location>
        <begin position="159"/>
        <end position="182"/>
    </location>
</feature>
<dbReference type="PROSITE" id="PS50850">
    <property type="entry name" value="MFS"/>
    <property type="match status" value="1"/>
</dbReference>
<organism evidence="7 8">
    <name type="scientific">Photobacterium gaetbulicola</name>
    <dbReference type="NCBI Taxonomy" id="1295392"/>
    <lineage>
        <taxon>Bacteria</taxon>
        <taxon>Pseudomonadati</taxon>
        <taxon>Pseudomonadota</taxon>
        <taxon>Gammaproteobacteria</taxon>
        <taxon>Vibrionales</taxon>
        <taxon>Vibrionaceae</taxon>
        <taxon>Photobacterium</taxon>
    </lineage>
</organism>
<keyword evidence="3 5" id="KW-1133">Transmembrane helix</keyword>
<gene>
    <name evidence="7" type="ORF">RJ45_19340</name>
</gene>
<comment type="subcellular location">
    <subcellularLocation>
        <location evidence="1">Membrane</location>
        <topology evidence="1">Multi-pass membrane protein</topology>
    </subcellularLocation>
</comment>
<dbReference type="Pfam" id="PF07690">
    <property type="entry name" value="MFS_1"/>
    <property type="match status" value="1"/>
</dbReference>
<dbReference type="PANTHER" id="PTHR23502">
    <property type="entry name" value="MAJOR FACILITATOR SUPERFAMILY"/>
    <property type="match status" value="1"/>
</dbReference>